<dbReference type="Gene3D" id="2.60.40.150">
    <property type="entry name" value="C2 domain"/>
    <property type="match status" value="1"/>
</dbReference>
<feature type="compositionally biased region" description="Low complexity" evidence="1">
    <location>
        <begin position="337"/>
        <end position="353"/>
    </location>
</feature>
<gene>
    <name evidence="3" type="ORF">GBAR_LOCUS28922</name>
</gene>
<evidence type="ECO:0000313" key="3">
    <source>
        <dbReference type="EMBL" id="CAI8052857.1"/>
    </source>
</evidence>
<dbReference type="InterPro" id="IPR006588">
    <property type="entry name" value="Peptide_N_glycanase_PAW_dom"/>
</dbReference>
<feature type="region of interest" description="Disordered" evidence="1">
    <location>
        <begin position="461"/>
        <end position="483"/>
    </location>
</feature>
<dbReference type="AlphaFoldDB" id="A0AA35XJ64"/>
<comment type="caution">
    <text evidence="3">The sequence shown here is derived from an EMBL/GenBank/DDBJ whole genome shotgun (WGS) entry which is preliminary data.</text>
</comment>
<feature type="region of interest" description="Disordered" evidence="1">
    <location>
        <begin position="319"/>
        <end position="440"/>
    </location>
</feature>
<organism evidence="3 4">
    <name type="scientific">Geodia barretti</name>
    <name type="common">Barrett's horny sponge</name>
    <dbReference type="NCBI Taxonomy" id="519541"/>
    <lineage>
        <taxon>Eukaryota</taxon>
        <taxon>Metazoa</taxon>
        <taxon>Porifera</taxon>
        <taxon>Demospongiae</taxon>
        <taxon>Heteroscleromorpha</taxon>
        <taxon>Tetractinellida</taxon>
        <taxon>Astrophorina</taxon>
        <taxon>Geodiidae</taxon>
        <taxon>Geodia</taxon>
    </lineage>
</organism>
<dbReference type="InterPro" id="IPR035892">
    <property type="entry name" value="C2_domain_sf"/>
</dbReference>
<dbReference type="Proteomes" id="UP001174909">
    <property type="component" value="Unassembled WGS sequence"/>
</dbReference>
<proteinExistence type="predicted"/>
<feature type="compositionally biased region" description="Low complexity" evidence="1">
    <location>
        <begin position="372"/>
        <end position="384"/>
    </location>
</feature>
<dbReference type="Pfam" id="PF04721">
    <property type="entry name" value="PAW"/>
    <property type="match status" value="1"/>
</dbReference>
<evidence type="ECO:0000313" key="4">
    <source>
        <dbReference type="Proteomes" id="UP001174909"/>
    </source>
</evidence>
<feature type="compositionally biased region" description="Polar residues" evidence="1">
    <location>
        <begin position="420"/>
        <end position="430"/>
    </location>
</feature>
<dbReference type="GO" id="GO:0005737">
    <property type="term" value="C:cytoplasm"/>
    <property type="evidence" value="ECO:0007669"/>
    <property type="project" value="InterPro"/>
</dbReference>
<dbReference type="InterPro" id="IPR000008">
    <property type="entry name" value="C2_dom"/>
</dbReference>
<name>A0AA35XJ64_GEOBA</name>
<feature type="domain" description="C2" evidence="2">
    <location>
        <begin position="202"/>
        <end position="330"/>
    </location>
</feature>
<sequence length="531" mass="59027">MNGEQTSLSEKQTGFVFKPSLQDISLKRFRMRYSLLSDCYYLHWDDGVCAPLAKIDGLSHGANVFTGVSRLCDDTTGQLYVGKTDIMDKRSEVTWKFDFSDCGLVVRQFRVKGRSSEDDEIDWRVIGDERVGCRPMLAATDDYIDIPEVSGCRVVTVTAVIYAATKGQTLHVLKEAEEAMHGECPLDIKVDLMCPRSQEEGYVGEILLGVKWNPVDEDVGGGSEGQLQVYIVEGAGMVDEDTHKPFNAFIRCNLLPEGKREHTSPRQTAFPNWAKQFHFHHVDRGDLVNGGLEVLLCDSHLLYNSTIAGIRLCVPQKNERKTSDLKTSPYGSPLLRSPAISRSASPSPSTHSADAWDERSPHSPFSHPLQNSRHSSPSPTSLHLPPSPSQKAQSVDSPNPPSFERFPFPPSAPPAFRRSLTPTPTTNSHGLSPPVLRRSHSPMSIAKSIFRLSGSHLRDPSAFSPLSSPILGGRKKVKGHRGSEDSEYAYPWMSGVGRTERSQWQQMLDQEGEWVYCWQTFRPNLKPAAHS</sequence>
<evidence type="ECO:0000256" key="1">
    <source>
        <dbReference type="SAM" id="MobiDB-lite"/>
    </source>
</evidence>
<dbReference type="PROSITE" id="PS50004">
    <property type="entry name" value="C2"/>
    <property type="match status" value="1"/>
</dbReference>
<dbReference type="SUPFAM" id="SSF49785">
    <property type="entry name" value="Galactose-binding domain-like"/>
    <property type="match status" value="1"/>
</dbReference>
<dbReference type="InterPro" id="IPR008979">
    <property type="entry name" value="Galactose-bd-like_sf"/>
</dbReference>
<keyword evidence="4" id="KW-1185">Reference proteome</keyword>
<dbReference type="InterPro" id="IPR038680">
    <property type="entry name" value="PAW_sf"/>
</dbReference>
<accession>A0AA35XJ64</accession>
<dbReference type="SUPFAM" id="SSF49562">
    <property type="entry name" value="C2 domain (Calcium/lipid-binding domain, CaLB)"/>
    <property type="match status" value="1"/>
</dbReference>
<protein>
    <recommendedName>
        <fullName evidence="2">C2 domain-containing protein</fullName>
    </recommendedName>
</protein>
<reference evidence="3" key="1">
    <citation type="submission" date="2023-03" db="EMBL/GenBank/DDBJ databases">
        <authorList>
            <person name="Steffen K."/>
            <person name="Cardenas P."/>
        </authorList>
    </citation>
    <scope>NUCLEOTIDE SEQUENCE</scope>
</reference>
<dbReference type="EMBL" id="CASHTH010004047">
    <property type="protein sequence ID" value="CAI8052857.1"/>
    <property type="molecule type" value="Genomic_DNA"/>
</dbReference>
<dbReference type="Gene3D" id="2.60.120.1020">
    <property type="entry name" value="Peptide N glycanase, PAW domain"/>
    <property type="match status" value="1"/>
</dbReference>
<dbReference type="GO" id="GO:0006516">
    <property type="term" value="P:glycoprotein catabolic process"/>
    <property type="evidence" value="ECO:0007669"/>
    <property type="project" value="InterPro"/>
</dbReference>
<evidence type="ECO:0000259" key="2">
    <source>
        <dbReference type="PROSITE" id="PS50004"/>
    </source>
</evidence>